<accession>A0A4Q7N8T9</accession>
<dbReference type="PANTHER" id="PTHR43194:SF5">
    <property type="entry name" value="PIMELOYL-[ACYL-CARRIER PROTEIN] METHYL ESTER ESTERASE"/>
    <property type="match status" value="1"/>
</dbReference>
<dbReference type="AlphaFoldDB" id="A0A4Q7N8T9"/>
<dbReference type="InterPro" id="IPR029058">
    <property type="entry name" value="AB_hydrolase_fold"/>
</dbReference>
<dbReference type="SUPFAM" id="SSF53474">
    <property type="entry name" value="alpha/beta-Hydrolases"/>
    <property type="match status" value="1"/>
</dbReference>
<dbReference type="Pfam" id="PF00756">
    <property type="entry name" value="Esterase"/>
    <property type="match status" value="1"/>
</dbReference>
<dbReference type="InterPro" id="IPR050228">
    <property type="entry name" value="Carboxylesterase_BioH"/>
</dbReference>
<reference evidence="1 2" key="1">
    <citation type="submission" date="2019-02" db="EMBL/GenBank/DDBJ databases">
        <title>Genomic Encyclopedia of Type Strains, Phase IV (KMG-IV): sequencing the most valuable type-strain genomes for metagenomic binning, comparative biology and taxonomic classification.</title>
        <authorList>
            <person name="Goeker M."/>
        </authorList>
    </citation>
    <scope>NUCLEOTIDE SEQUENCE [LARGE SCALE GENOMIC DNA]</scope>
    <source>
        <strain evidence="1 2">K24</strain>
    </source>
</reference>
<dbReference type="EMBL" id="SGXC01000003">
    <property type="protein sequence ID" value="RZS78459.1"/>
    <property type="molecule type" value="Genomic_DNA"/>
</dbReference>
<dbReference type="CDD" id="cd12808">
    <property type="entry name" value="Esterase_713_like-1"/>
    <property type="match status" value="1"/>
</dbReference>
<evidence type="ECO:0000313" key="2">
    <source>
        <dbReference type="Proteomes" id="UP000292445"/>
    </source>
</evidence>
<dbReference type="Proteomes" id="UP000292445">
    <property type="component" value="Unassembled WGS sequence"/>
</dbReference>
<gene>
    <name evidence="1" type="ORF">EV675_5108</name>
</gene>
<proteinExistence type="predicted"/>
<sequence>MPAIESAPDEICLRAIDSFHVGGAVRTLSGLPVETRRLAQGAAARPVDPNGDHVVGQMYVQAYRLARPRHALPVLLWHGGGMTGANWETTPDGRPGWLWRFLRAGYDVCVSDAVERGRAAWARYPDLYAEAPLFRTLDEAWDMFRMGPADGYRTDPAARRAHPGQQFPVEAFDQFARQWVPRWAGHETITSAAYRALLDKVGPCIVVGHSQGGGFALLAAQERPETVRAVVALEPSGAPAAGQAGTQPHLLAWGDHIDDHPVWRRYRATVDAHAAALAERGAPVEVLDLPAGGMRGNSHFLMMDRNSDLIAERVLHWLDALGLQHP</sequence>
<dbReference type="OrthoDB" id="7820973at2"/>
<protein>
    <submittedName>
        <fullName evidence="1">Alpha/beta hydrolase family protein</fullName>
    </submittedName>
</protein>
<keyword evidence="2" id="KW-1185">Reference proteome</keyword>
<comment type="caution">
    <text evidence="1">The sequence shown here is derived from an EMBL/GenBank/DDBJ whole genome shotgun (WGS) entry which is preliminary data.</text>
</comment>
<evidence type="ECO:0000313" key="1">
    <source>
        <dbReference type="EMBL" id="RZS78459.1"/>
    </source>
</evidence>
<dbReference type="InterPro" id="IPR000801">
    <property type="entry name" value="Esterase-like"/>
</dbReference>
<dbReference type="Gene3D" id="3.40.50.1820">
    <property type="entry name" value="alpha/beta hydrolase"/>
    <property type="match status" value="1"/>
</dbReference>
<dbReference type="PANTHER" id="PTHR43194">
    <property type="entry name" value="HYDROLASE ALPHA/BETA FOLD FAMILY"/>
    <property type="match status" value="1"/>
</dbReference>
<organism evidence="1 2">
    <name type="scientific">Pigmentiphaga kullae</name>
    <dbReference type="NCBI Taxonomy" id="151784"/>
    <lineage>
        <taxon>Bacteria</taxon>
        <taxon>Pseudomonadati</taxon>
        <taxon>Pseudomonadota</taxon>
        <taxon>Betaproteobacteria</taxon>
        <taxon>Burkholderiales</taxon>
        <taxon>Alcaligenaceae</taxon>
        <taxon>Pigmentiphaga</taxon>
    </lineage>
</organism>
<name>A0A4Q7N8T9_9BURK</name>
<keyword evidence="1" id="KW-0378">Hydrolase</keyword>
<dbReference type="RefSeq" id="WP_130361228.1">
    <property type="nucleotide sequence ID" value="NZ_SGXC01000003.1"/>
</dbReference>
<dbReference type="GO" id="GO:0016787">
    <property type="term" value="F:hydrolase activity"/>
    <property type="evidence" value="ECO:0007669"/>
    <property type="project" value="UniProtKB-KW"/>
</dbReference>